<organism evidence="1 2">
    <name type="scientific">Massarina eburnea CBS 473.64</name>
    <dbReference type="NCBI Taxonomy" id="1395130"/>
    <lineage>
        <taxon>Eukaryota</taxon>
        <taxon>Fungi</taxon>
        <taxon>Dikarya</taxon>
        <taxon>Ascomycota</taxon>
        <taxon>Pezizomycotina</taxon>
        <taxon>Dothideomycetes</taxon>
        <taxon>Pleosporomycetidae</taxon>
        <taxon>Pleosporales</taxon>
        <taxon>Massarineae</taxon>
        <taxon>Massarinaceae</taxon>
        <taxon>Massarina</taxon>
    </lineage>
</organism>
<keyword evidence="2" id="KW-1185">Reference proteome</keyword>
<dbReference type="AlphaFoldDB" id="A0A6A6RUV8"/>
<dbReference type="OrthoDB" id="5343383at2759"/>
<sequence>MAYDRDAIVGCLKRHYDLLVRMAYLNPTTIQEPPPSGWSDDQLAIDILRAMGRSEKVIDLLRHLPYLHETKHYDEDIHIYPETMAISYRNDTGWFRGQTAESCQGKTLGYLCLMPFEEDCPPGFISLTYGNLATDWIIDIDEGVMFASDGNIVDANVPEDQPWRRGGKPRDIKDYFDEVYFDMVSLKVVPAPPAGRWGPAIIYGEGPEGQVRCT</sequence>
<name>A0A6A6RUV8_9PLEO</name>
<proteinExistence type="predicted"/>
<reference evidence="1" key="1">
    <citation type="journal article" date="2020" name="Stud. Mycol.">
        <title>101 Dothideomycetes genomes: a test case for predicting lifestyles and emergence of pathogens.</title>
        <authorList>
            <person name="Haridas S."/>
            <person name="Albert R."/>
            <person name="Binder M."/>
            <person name="Bloem J."/>
            <person name="Labutti K."/>
            <person name="Salamov A."/>
            <person name="Andreopoulos B."/>
            <person name="Baker S."/>
            <person name="Barry K."/>
            <person name="Bills G."/>
            <person name="Bluhm B."/>
            <person name="Cannon C."/>
            <person name="Castanera R."/>
            <person name="Culley D."/>
            <person name="Daum C."/>
            <person name="Ezra D."/>
            <person name="Gonzalez J."/>
            <person name="Henrissat B."/>
            <person name="Kuo A."/>
            <person name="Liang C."/>
            <person name="Lipzen A."/>
            <person name="Lutzoni F."/>
            <person name="Magnuson J."/>
            <person name="Mondo S."/>
            <person name="Nolan M."/>
            <person name="Ohm R."/>
            <person name="Pangilinan J."/>
            <person name="Park H.-J."/>
            <person name="Ramirez L."/>
            <person name="Alfaro M."/>
            <person name="Sun H."/>
            <person name="Tritt A."/>
            <person name="Yoshinaga Y."/>
            <person name="Zwiers L.-H."/>
            <person name="Turgeon B."/>
            <person name="Goodwin S."/>
            <person name="Spatafora J."/>
            <person name="Crous P."/>
            <person name="Grigoriev I."/>
        </authorList>
    </citation>
    <scope>NUCLEOTIDE SEQUENCE</scope>
    <source>
        <strain evidence="1">CBS 473.64</strain>
    </source>
</reference>
<evidence type="ECO:0000313" key="2">
    <source>
        <dbReference type="Proteomes" id="UP000799753"/>
    </source>
</evidence>
<dbReference type="EMBL" id="MU006788">
    <property type="protein sequence ID" value="KAF2639090.1"/>
    <property type="molecule type" value="Genomic_DNA"/>
</dbReference>
<dbReference type="Proteomes" id="UP000799753">
    <property type="component" value="Unassembled WGS sequence"/>
</dbReference>
<gene>
    <name evidence="1" type="ORF">P280DRAFT_403991</name>
</gene>
<accession>A0A6A6RUV8</accession>
<protein>
    <submittedName>
        <fullName evidence="1">Uncharacterized protein</fullName>
    </submittedName>
</protein>
<evidence type="ECO:0000313" key="1">
    <source>
        <dbReference type="EMBL" id="KAF2639090.1"/>
    </source>
</evidence>